<dbReference type="OMA" id="YMAPGLD"/>
<sequence>MTAAMLKHEEATRIPVTEPLSQIPGFPDYFPSAQLPPGTYMAPSLDPDEEDERDEERHRLRNLG</sequence>
<dbReference type="OrthoDB" id="10364913at2759"/>
<feature type="compositionally biased region" description="Basic and acidic residues" evidence="1">
    <location>
        <begin position="1"/>
        <end position="12"/>
    </location>
</feature>
<dbReference type="Proteomes" id="UP000287033">
    <property type="component" value="Unassembled WGS sequence"/>
</dbReference>
<evidence type="ECO:0000313" key="3">
    <source>
        <dbReference type="Proteomes" id="UP000287033"/>
    </source>
</evidence>
<name>A0A401TQG5_CHIPU</name>
<feature type="non-terminal residue" evidence="2">
    <location>
        <position position="64"/>
    </location>
</feature>
<keyword evidence="3" id="KW-1185">Reference proteome</keyword>
<protein>
    <submittedName>
        <fullName evidence="2">Uncharacterized protein</fullName>
    </submittedName>
</protein>
<evidence type="ECO:0000256" key="1">
    <source>
        <dbReference type="SAM" id="MobiDB-lite"/>
    </source>
</evidence>
<dbReference type="AlphaFoldDB" id="A0A401TQG5"/>
<organism evidence="2 3">
    <name type="scientific">Chiloscyllium punctatum</name>
    <name type="common">Brownbanded bambooshark</name>
    <name type="synonym">Hemiscyllium punctatum</name>
    <dbReference type="NCBI Taxonomy" id="137246"/>
    <lineage>
        <taxon>Eukaryota</taxon>
        <taxon>Metazoa</taxon>
        <taxon>Chordata</taxon>
        <taxon>Craniata</taxon>
        <taxon>Vertebrata</taxon>
        <taxon>Chondrichthyes</taxon>
        <taxon>Elasmobranchii</taxon>
        <taxon>Galeomorphii</taxon>
        <taxon>Galeoidea</taxon>
        <taxon>Orectolobiformes</taxon>
        <taxon>Hemiscylliidae</taxon>
        <taxon>Chiloscyllium</taxon>
    </lineage>
</organism>
<dbReference type="EMBL" id="BEZZ01147016">
    <property type="protein sequence ID" value="GCC44907.1"/>
    <property type="molecule type" value="Genomic_DNA"/>
</dbReference>
<reference evidence="2 3" key="1">
    <citation type="journal article" date="2018" name="Nat. Ecol. Evol.">
        <title>Shark genomes provide insights into elasmobranch evolution and the origin of vertebrates.</title>
        <authorList>
            <person name="Hara Y"/>
            <person name="Yamaguchi K"/>
            <person name="Onimaru K"/>
            <person name="Kadota M"/>
            <person name="Koyanagi M"/>
            <person name="Keeley SD"/>
            <person name="Tatsumi K"/>
            <person name="Tanaka K"/>
            <person name="Motone F"/>
            <person name="Kageyama Y"/>
            <person name="Nozu R"/>
            <person name="Adachi N"/>
            <person name="Nishimura O"/>
            <person name="Nakagawa R"/>
            <person name="Tanegashima C"/>
            <person name="Kiyatake I"/>
            <person name="Matsumoto R"/>
            <person name="Murakumo K"/>
            <person name="Nishida K"/>
            <person name="Terakita A"/>
            <person name="Kuratani S"/>
            <person name="Sato K"/>
            <person name="Hyodo S Kuraku.S."/>
        </authorList>
    </citation>
    <scope>NUCLEOTIDE SEQUENCE [LARGE SCALE GENOMIC DNA]</scope>
</reference>
<gene>
    <name evidence="2" type="ORF">chiPu_0029053</name>
</gene>
<feature type="region of interest" description="Disordered" evidence="1">
    <location>
        <begin position="1"/>
        <end position="64"/>
    </location>
</feature>
<proteinExistence type="predicted"/>
<comment type="caution">
    <text evidence="2">The sequence shown here is derived from an EMBL/GenBank/DDBJ whole genome shotgun (WGS) entry which is preliminary data.</text>
</comment>
<evidence type="ECO:0000313" key="2">
    <source>
        <dbReference type="EMBL" id="GCC44907.1"/>
    </source>
</evidence>
<accession>A0A401TQG5</accession>